<protein>
    <recommendedName>
        <fullName evidence="1">F-box domain-containing protein</fullName>
    </recommendedName>
</protein>
<dbReference type="OrthoDB" id="3266451at2759"/>
<dbReference type="Gene3D" id="1.20.1280.50">
    <property type="match status" value="1"/>
</dbReference>
<evidence type="ECO:0000313" key="3">
    <source>
        <dbReference type="Proteomes" id="UP000799118"/>
    </source>
</evidence>
<feature type="domain" description="F-box" evidence="1">
    <location>
        <begin position="35"/>
        <end position="90"/>
    </location>
</feature>
<proteinExistence type="predicted"/>
<sequence>MPNSVVYSRVSSFFQNQRKRLEDYKSCLRFLRSPIRRLPNETVLRIFDFACDMNDLTSKKLQTMPALVISGVCSRWRNLARSCPELWSRIQITIWSTPRRLPSFPVLDLYLRSSTTSSRSPSNFPWTRDFLKPL</sequence>
<dbReference type="AlphaFoldDB" id="A0A6A4I1V0"/>
<dbReference type="EMBL" id="ML769416">
    <property type="protein sequence ID" value="KAE9404486.1"/>
    <property type="molecule type" value="Genomic_DNA"/>
</dbReference>
<dbReference type="Proteomes" id="UP000799118">
    <property type="component" value="Unassembled WGS sequence"/>
</dbReference>
<keyword evidence="3" id="KW-1185">Reference proteome</keyword>
<dbReference type="InterPro" id="IPR036047">
    <property type="entry name" value="F-box-like_dom_sf"/>
</dbReference>
<organism evidence="2 3">
    <name type="scientific">Gymnopus androsaceus JB14</name>
    <dbReference type="NCBI Taxonomy" id="1447944"/>
    <lineage>
        <taxon>Eukaryota</taxon>
        <taxon>Fungi</taxon>
        <taxon>Dikarya</taxon>
        <taxon>Basidiomycota</taxon>
        <taxon>Agaricomycotina</taxon>
        <taxon>Agaricomycetes</taxon>
        <taxon>Agaricomycetidae</taxon>
        <taxon>Agaricales</taxon>
        <taxon>Marasmiineae</taxon>
        <taxon>Omphalotaceae</taxon>
        <taxon>Gymnopus</taxon>
    </lineage>
</organism>
<evidence type="ECO:0000259" key="1">
    <source>
        <dbReference type="Pfam" id="PF12937"/>
    </source>
</evidence>
<dbReference type="Pfam" id="PF12937">
    <property type="entry name" value="F-box-like"/>
    <property type="match status" value="1"/>
</dbReference>
<reference evidence="2" key="1">
    <citation type="journal article" date="2019" name="Environ. Microbiol.">
        <title>Fungal ecological strategies reflected in gene transcription - a case study of two litter decomposers.</title>
        <authorList>
            <person name="Barbi F."/>
            <person name="Kohler A."/>
            <person name="Barry K."/>
            <person name="Baskaran P."/>
            <person name="Daum C."/>
            <person name="Fauchery L."/>
            <person name="Ihrmark K."/>
            <person name="Kuo A."/>
            <person name="LaButti K."/>
            <person name="Lipzen A."/>
            <person name="Morin E."/>
            <person name="Grigoriev I.V."/>
            <person name="Henrissat B."/>
            <person name="Lindahl B."/>
            <person name="Martin F."/>
        </authorList>
    </citation>
    <scope>NUCLEOTIDE SEQUENCE</scope>
    <source>
        <strain evidence="2">JB14</strain>
    </source>
</reference>
<dbReference type="InterPro" id="IPR001810">
    <property type="entry name" value="F-box_dom"/>
</dbReference>
<dbReference type="SUPFAM" id="SSF81383">
    <property type="entry name" value="F-box domain"/>
    <property type="match status" value="1"/>
</dbReference>
<evidence type="ECO:0000313" key="2">
    <source>
        <dbReference type="EMBL" id="KAE9404486.1"/>
    </source>
</evidence>
<name>A0A6A4I1V0_9AGAR</name>
<accession>A0A6A4I1V0</accession>
<gene>
    <name evidence="2" type="ORF">BT96DRAFT_877662</name>
</gene>